<dbReference type="EMBL" id="CM029046">
    <property type="protein sequence ID" value="KAG2592382.1"/>
    <property type="molecule type" value="Genomic_DNA"/>
</dbReference>
<sequence>MTPAAGTLGSQQFTGAGPSSYHPMPPSGEYEGASSYPPPPPPPTQGWSQDNDEANFDDFTRLFTTPAQDDDPSLHMPVALLCRPARDVRPPDRHSYPTYHVHAQRKRGRHDRGG</sequence>
<feature type="compositionally biased region" description="Basic residues" evidence="1">
    <location>
        <begin position="102"/>
        <end position="114"/>
    </location>
</feature>
<name>A0A8T0S0D0_PANVG</name>
<evidence type="ECO:0000256" key="1">
    <source>
        <dbReference type="SAM" id="MobiDB-lite"/>
    </source>
</evidence>
<feature type="region of interest" description="Disordered" evidence="1">
    <location>
        <begin position="1"/>
        <end position="58"/>
    </location>
</feature>
<protein>
    <submittedName>
        <fullName evidence="2">Uncharacterized protein</fullName>
    </submittedName>
</protein>
<dbReference type="AlphaFoldDB" id="A0A8T0S0D0"/>
<organism evidence="2 3">
    <name type="scientific">Panicum virgatum</name>
    <name type="common">Blackwell switchgrass</name>
    <dbReference type="NCBI Taxonomy" id="38727"/>
    <lineage>
        <taxon>Eukaryota</taxon>
        <taxon>Viridiplantae</taxon>
        <taxon>Streptophyta</taxon>
        <taxon>Embryophyta</taxon>
        <taxon>Tracheophyta</taxon>
        <taxon>Spermatophyta</taxon>
        <taxon>Magnoliopsida</taxon>
        <taxon>Liliopsida</taxon>
        <taxon>Poales</taxon>
        <taxon>Poaceae</taxon>
        <taxon>PACMAD clade</taxon>
        <taxon>Panicoideae</taxon>
        <taxon>Panicodae</taxon>
        <taxon>Paniceae</taxon>
        <taxon>Panicinae</taxon>
        <taxon>Panicum</taxon>
        <taxon>Panicum sect. Hiantes</taxon>
    </lineage>
</organism>
<feature type="region of interest" description="Disordered" evidence="1">
    <location>
        <begin position="84"/>
        <end position="114"/>
    </location>
</feature>
<gene>
    <name evidence="2" type="ORF">PVAP13_5NG543386</name>
</gene>
<dbReference type="Proteomes" id="UP000823388">
    <property type="component" value="Chromosome 5N"/>
</dbReference>
<feature type="compositionally biased region" description="Basic and acidic residues" evidence="1">
    <location>
        <begin position="84"/>
        <end position="95"/>
    </location>
</feature>
<evidence type="ECO:0000313" key="3">
    <source>
        <dbReference type="Proteomes" id="UP000823388"/>
    </source>
</evidence>
<reference evidence="2 3" key="1">
    <citation type="submission" date="2020-05" db="EMBL/GenBank/DDBJ databases">
        <title>WGS assembly of Panicum virgatum.</title>
        <authorList>
            <person name="Lovell J.T."/>
            <person name="Jenkins J."/>
            <person name="Shu S."/>
            <person name="Juenger T.E."/>
            <person name="Schmutz J."/>
        </authorList>
    </citation>
    <scope>NUCLEOTIDE SEQUENCE [LARGE SCALE GENOMIC DNA]</scope>
    <source>
        <strain evidence="3">cv. AP13</strain>
    </source>
</reference>
<accession>A0A8T0S0D0</accession>
<evidence type="ECO:0000313" key="2">
    <source>
        <dbReference type="EMBL" id="KAG2592382.1"/>
    </source>
</evidence>
<keyword evidence="3" id="KW-1185">Reference proteome</keyword>
<proteinExistence type="predicted"/>
<comment type="caution">
    <text evidence="2">The sequence shown here is derived from an EMBL/GenBank/DDBJ whole genome shotgun (WGS) entry which is preliminary data.</text>
</comment>